<dbReference type="Gene3D" id="1.10.287.700">
    <property type="entry name" value="Helix hairpin bin"/>
    <property type="match status" value="1"/>
</dbReference>
<proteinExistence type="predicted"/>
<accession>A0AA36CIX8</accession>
<reference evidence="2" key="1">
    <citation type="submission" date="2023-06" db="EMBL/GenBank/DDBJ databases">
        <authorList>
            <person name="Delattre M."/>
        </authorList>
    </citation>
    <scope>NUCLEOTIDE SEQUENCE</scope>
    <source>
        <strain evidence="2">AF72</strain>
    </source>
</reference>
<comment type="caution">
    <text evidence="2">The sequence shown here is derived from an EMBL/GenBank/DDBJ whole genome shotgun (WGS) entry which is preliminary data.</text>
</comment>
<evidence type="ECO:0000313" key="2">
    <source>
        <dbReference type="EMBL" id="CAJ0569668.1"/>
    </source>
</evidence>
<protein>
    <submittedName>
        <fullName evidence="2">Uncharacterized protein</fullName>
    </submittedName>
</protein>
<feature type="region of interest" description="Disordered" evidence="1">
    <location>
        <begin position="74"/>
        <end position="98"/>
    </location>
</feature>
<evidence type="ECO:0000256" key="1">
    <source>
        <dbReference type="SAM" id="MobiDB-lite"/>
    </source>
</evidence>
<dbReference type="AlphaFoldDB" id="A0AA36CIX8"/>
<organism evidence="2 3">
    <name type="scientific">Mesorhabditis spiculigera</name>
    <dbReference type="NCBI Taxonomy" id="96644"/>
    <lineage>
        <taxon>Eukaryota</taxon>
        <taxon>Metazoa</taxon>
        <taxon>Ecdysozoa</taxon>
        <taxon>Nematoda</taxon>
        <taxon>Chromadorea</taxon>
        <taxon>Rhabditida</taxon>
        <taxon>Rhabditina</taxon>
        <taxon>Rhabditomorpha</taxon>
        <taxon>Rhabditoidea</taxon>
        <taxon>Rhabditidae</taxon>
        <taxon>Mesorhabditinae</taxon>
        <taxon>Mesorhabditis</taxon>
    </lineage>
</organism>
<dbReference type="Proteomes" id="UP001177023">
    <property type="component" value="Unassembled WGS sequence"/>
</dbReference>
<gene>
    <name evidence="2" type="ORF">MSPICULIGERA_LOCUS8137</name>
</gene>
<sequence length="126" mass="14483">MSKEVSQLLGFYHLSFSSKLGRKLRFLKPQTRDTLAISTFHCCLQQKNAIKMPGIIEKTKDAVSNAAEAVKDKMADLTGMSHEDRAKDSARSAWEETKDKAYDKKEDLKDWAHDKAREADRKMDRY</sequence>
<dbReference type="EMBL" id="CATQJA010002093">
    <property type="protein sequence ID" value="CAJ0569668.1"/>
    <property type="molecule type" value="Genomic_DNA"/>
</dbReference>
<keyword evidence="3" id="KW-1185">Reference proteome</keyword>
<evidence type="ECO:0000313" key="3">
    <source>
        <dbReference type="Proteomes" id="UP001177023"/>
    </source>
</evidence>
<feature type="non-terminal residue" evidence="2">
    <location>
        <position position="1"/>
    </location>
</feature>
<name>A0AA36CIX8_9BILA</name>